<protein>
    <submittedName>
        <fullName evidence="2">Uncharacterized protein</fullName>
    </submittedName>
</protein>
<gene>
    <name evidence="2" type="ORF">G7Y89_g5512</name>
</gene>
<reference evidence="2 3" key="1">
    <citation type="submission" date="2020-03" db="EMBL/GenBank/DDBJ databases">
        <title>Draft Genome Sequence of Cudoniella acicularis.</title>
        <authorList>
            <person name="Buettner E."/>
            <person name="Kellner H."/>
        </authorList>
    </citation>
    <scope>NUCLEOTIDE SEQUENCE [LARGE SCALE GENOMIC DNA]</scope>
    <source>
        <strain evidence="2 3">DSM 108380</strain>
    </source>
</reference>
<proteinExistence type="predicted"/>
<evidence type="ECO:0000313" key="2">
    <source>
        <dbReference type="EMBL" id="KAF4632614.1"/>
    </source>
</evidence>
<keyword evidence="3" id="KW-1185">Reference proteome</keyword>
<evidence type="ECO:0000256" key="1">
    <source>
        <dbReference type="SAM" id="MobiDB-lite"/>
    </source>
</evidence>
<feature type="region of interest" description="Disordered" evidence="1">
    <location>
        <begin position="20"/>
        <end position="74"/>
    </location>
</feature>
<organism evidence="2 3">
    <name type="scientific">Cudoniella acicularis</name>
    <dbReference type="NCBI Taxonomy" id="354080"/>
    <lineage>
        <taxon>Eukaryota</taxon>
        <taxon>Fungi</taxon>
        <taxon>Dikarya</taxon>
        <taxon>Ascomycota</taxon>
        <taxon>Pezizomycotina</taxon>
        <taxon>Leotiomycetes</taxon>
        <taxon>Helotiales</taxon>
        <taxon>Tricladiaceae</taxon>
        <taxon>Cudoniella</taxon>
    </lineage>
</organism>
<comment type="caution">
    <text evidence="2">The sequence shown here is derived from an EMBL/GenBank/DDBJ whole genome shotgun (WGS) entry which is preliminary data.</text>
</comment>
<dbReference type="EMBL" id="JAAMPI010000331">
    <property type="protein sequence ID" value="KAF4632614.1"/>
    <property type="molecule type" value="Genomic_DNA"/>
</dbReference>
<dbReference type="AlphaFoldDB" id="A0A8H4RMB8"/>
<dbReference type="Proteomes" id="UP000566819">
    <property type="component" value="Unassembled WGS sequence"/>
</dbReference>
<feature type="compositionally biased region" description="Basic and acidic residues" evidence="1">
    <location>
        <begin position="36"/>
        <end position="46"/>
    </location>
</feature>
<accession>A0A8H4RMB8</accession>
<sequence>MIIVKRDPDNKDEVVKTDFNLDTTTKPKPAYTSGRLVDKDYNNKDDINDDLDYDDNSDASDDLDEDTDKDADSGYGTEKIDIIIIEDTDDRYAAELDEFREARRTYKSLYYEDICL</sequence>
<name>A0A8H4RMB8_9HELO</name>
<evidence type="ECO:0000313" key="3">
    <source>
        <dbReference type="Proteomes" id="UP000566819"/>
    </source>
</evidence>
<feature type="compositionally biased region" description="Acidic residues" evidence="1">
    <location>
        <begin position="47"/>
        <end position="69"/>
    </location>
</feature>